<organism evidence="3 4">
    <name type="scientific">Pelagibacterium halotolerans (strain DSM 22347 / JCM 15775 / CGMCC 1.7692 / B2)</name>
    <dbReference type="NCBI Taxonomy" id="1082931"/>
    <lineage>
        <taxon>Bacteria</taxon>
        <taxon>Pseudomonadati</taxon>
        <taxon>Pseudomonadota</taxon>
        <taxon>Alphaproteobacteria</taxon>
        <taxon>Hyphomicrobiales</taxon>
        <taxon>Devosiaceae</taxon>
        <taxon>Pelagibacterium</taxon>
    </lineage>
</organism>
<dbReference type="RefSeq" id="WP_014131383.1">
    <property type="nucleotide sequence ID" value="NC_016078.1"/>
</dbReference>
<keyword evidence="2" id="KW-0812">Transmembrane</keyword>
<name>G4R6S2_PELHB</name>
<keyword evidence="2" id="KW-1133">Transmembrane helix</keyword>
<keyword evidence="2" id="KW-0472">Membrane</keyword>
<evidence type="ECO:0000313" key="3">
    <source>
        <dbReference type="EMBL" id="AEQ52234.1"/>
    </source>
</evidence>
<protein>
    <submittedName>
        <fullName evidence="3">Uncharacterized protein</fullName>
    </submittedName>
</protein>
<dbReference type="KEGG" id="phl:KKY_2225"/>
<proteinExistence type="predicted"/>
<feature type="transmembrane region" description="Helical" evidence="2">
    <location>
        <begin position="25"/>
        <end position="44"/>
    </location>
</feature>
<dbReference type="AlphaFoldDB" id="G4R6S2"/>
<gene>
    <name evidence="3" type="ordered locus">KKY_2225</name>
</gene>
<dbReference type="HOGENOM" id="CLU_1979427_0_0_5"/>
<feature type="compositionally biased region" description="Low complexity" evidence="1">
    <location>
        <begin position="49"/>
        <end position="60"/>
    </location>
</feature>
<sequence>MTDDKTELTKTEARQGNSRKMNSRVLIYGLVGIIILFAAVYWFSTATYDETPTTTDGGTTLEDVPAAGDDVDAELEGLPTPAPTEEAVTEPEGSDAPAIDTPIETAPVDSEGPAPEPLATEPEAGQ</sequence>
<keyword evidence="4" id="KW-1185">Reference proteome</keyword>
<evidence type="ECO:0000313" key="4">
    <source>
        <dbReference type="Proteomes" id="UP000008850"/>
    </source>
</evidence>
<dbReference type="STRING" id="1082931.KKY_2225"/>
<evidence type="ECO:0000256" key="2">
    <source>
        <dbReference type="SAM" id="Phobius"/>
    </source>
</evidence>
<accession>G4R6S2</accession>
<dbReference type="EMBL" id="CP003075">
    <property type="protein sequence ID" value="AEQ52234.1"/>
    <property type="molecule type" value="Genomic_DNA"/>
</dbReference>
<evidence type="ECO:0000256" key="1">
    <source>
        <dbReference type="SAM" id="MobiDB-lite"/>
    </source>
</evidence>
<dbReference type="Proteomes" id="UP000008850">
    <property type="component" value="Chromosome"/>
</dbReference>
<feature type="region of interest" description="Disordered" evidence="1">
    <location>
        <begin position="49"/>
        <end position="126"/>
    </location>
</feature>
<reference evidence="3 4" key="1">
    <citation type="journal article" date="2012" name="J. Bacteriol.">
        <title>Complete genome sequence of Pelagibacterium halotolerans B2T.</title>
        <authorList>
            <person name="Huo Y.Y."/>
            <person name="Cheng H."/>
            <person name="Han X.F."/>
            <person name="Jiang X.W."/>
            <person name="Sun C."/>
            <person name="Zhang X.Q."/>
            <person name="Zhu X.F."/>
            <person name="Liu Y.F."/>
            <person name="Li P.F."/>
            <person name="Ni P.X."/>
            <person name="Wu M."/>
        </authorList>
    </citation>
    <scope>NUCLEOTIDE SEQUENCE [LARGE SCALE GENOMIC DNA]</scope>
    <source>
        <strain evidence="4">DSM 22347 / JCM 15775 / CGMCC 1.7692 / B2</strain>
    </source>
</reference>
<feature type="compositionally biased region" description="Low complexity" evidence="1">
    <location>
        <begin position="111"/>
        <end position="126"/>
    </location>
</feature>